<accession>A0A099CUM4</accession>
<dbReference type="EMBL" id="JACHET010000001">
    <property type="protein sequence ID" value="MBB6183077.1"/>
    <property type="molecule type" value="Genomic_DNA"/>
</dbReference>
<keyword evidence="3" id="KW-1185">Reference proteome</keyword>
<gene>
    <name evidence="2" type="ORF">HNQ86_000422</name>
    <name evidence="1" type="ORF">LF63_0108970</name>
</gene>
<organism evidence="1 3">
    <name type="scientific">Oleiagrimonas soli</name>
    <dbReference type="NCBI Taxonomy" id="1543381"/>
    <lineage>
        <taxon>Bacteria</taxon>
        <taxon>Pseudomonadati</taxon>
        <taxon>Pseudomonadota</taxon>
        <taxon>Gammaproteobacteria</taxon>
        <taxon>Lysobacterales</taxon>
        <taxon>Rhodanobacteraceae</taxon>
        <taxon>Oleiagrimonas</taxon>
    </lineage>
</organism>
<evidence type="ECO:0000313" key="3">
    <source>
        <dbReference type="Proteomes" id="UP000029708"/>
    </source>
</evidence>
<dbReference type="RefSeq" id="WP_043101130.1">
    <property type="nucleotide sequence ID" value="NZ_JACHET010000001.1"/>
</dbReference>
<evidence type="ECO:0000313" key="1">
    <source>
        <dbReference type="EMBL" id="KGI77474.1"/>
    </source>
</evidence>
<dbReference type="STRING" id="1543381.LF63_0108970"/>
<evidence type="ECO:0000313" key="4">
    <source>
        <dbReference type="Proteomes" id="UP000560000"/>
    </source>
</evidence>
<protein>
    <recommendedName>
        <fullName evidence="5">DUF1249 domain-containing protein</fullName>
    </recommendedName>
</protein>
<sequence length="161" mass="18717">MSEILDRPTSVLPSRFGYLMGLYAENYARLARLFAPHRLEAGHYVSDPGDGIQVHMHVLERHRYTLELDLSYGFVDERTGLPTPSAQLRMYTDAKQAEAWHCEPGRHLWQVLGPFPEARTVMQHRLRMNSFLNRWLEYLAEQGHSIGTLQRIDEPPKVRYA</sequence>
<comment type="caution">
    <text evidence="1">The sequence shown here is derived from an EMBL/GenBank/DDBJ whole genome shotgun (WGS) entry which is preliminary data.</text>
</comment>
<reference evidence="2 4" key="2">
    <citation type="submission" date="2020-08" db="EMBL/GenBank/DDBJ databases">
        <title>Genomic Encyclopedia of Type Strains, Phase IV (KMG-IV): sequencing the most valuable type-strain genomes for metagenomic binning, comparative biology and taxonomic classification.</title>
        <authorList>
            <person name="Goeker M."/>
        </authorList>
    </citation>
    <scope>NUCLEOTIDE SEQUENCE [LARGE SCALE GENOMIC DNA]</scope>
    <source>
        <strain evidence="2 4">DSM 107085</strain>
    </source>
</reference>
<dbReference type="OrthoDB" id="9793663at2"/>
<dbReference type="HOGENOM" id="CLU_116657_0_0_6"/>
<evidence type="ECO:0000313" key="2">
    <source>
        <dbReference type="EMBL" id="MBB6183077.1"/>
    </source>
</evidence>
<dbReference type="Pfam" id="PF06853">
    <property type="entry name" value="DUF1249"/>
    <property type="match status" value="1"/>
</dbReference>
<name>A0A099CUM4_9GAMM</name>
<dbReference type="EMBL" id="JROI01000011">
    <property type="protein sequence ID" value="KGI77474.1"/>
    <property type="molecule type" value="Genomic_DNA"/>
</dbReference>
<dbReference type="PANTHER" id="PTHR38774:SF1">
    <property type="entry name" value="CYTOPLASMIC PROTEIN"/>
    <property type="match status" value="1"/>
</dbReference>
<evidence type="ECO:0008006" key="5">
    <source>
        <dbReference type="Google" id="ProtNLM"/>
    </source>
</evidence>
<dbReference type="AlphaFoldDB" id="A0A099CUM4"/>
<dbReference type="Proteomes" id="UP000560000">
    <property type="component" value="Unassembled WGS sequence"/>
</dbReference>
<proteinExistence type="predicted"/>
<dbReference type="Proteomes" id="UP000029708">
    <property type="component" value="Unassembled WGS sequence"/>
</dbReference>
<dbReference type="PANTHER" id="PTHR38774">
    <property type="entry name" value="CYTOPLASMIC PROTEIN-RELATED"/>
    <property type="match status" value="1"/>
</dbReference>
<reference evidence="1 3" key="1">
    <citation type="submission" date="2014-09" db="EMBL/GenBank/DDBJ databases">
        <title>Xanthomonadaceae 3.5X direct submission.</title>
        <authorList>
            <person name="Fang T."/>
            <person name="Wang H."/>
        </authorList>
    </citation>
    <scope>NUCLEOTIDE SEQUENCE [LARGE SCALE GENOMIC DNA]</scope>
    <source>
        <strain evidence="1 3">3.5X</strain>
    </source>
</reference>
<dbReference type="InterPro" id="IPR009659">
    <property type="entry name" value="DUF1249"/>
</dbReference>